<reference evidence="1 2" key="1">
    <citation type="journal article" date="2013" name="J. Mol. Microbiol. Biotechnol.">
        <title>Analysis of the Complete Genomes of Acholeplasma brassicae , A. palmae and A. laidlawii and Their Comparison to the Obligate Parasites from ' Candidatus Phytoplasma'.</title>
        <authorList>
            <person name="Kube M."/>
            <person name="Siewert C."/>
            <person name="Migdoll A.M."/>
            <person name="Duduk B."/>
            <person name="Holz S."/>
            <person name="Rabus R."/>
            <person name="Seemuller E."/>
            <person name="Mitrovic J."/>
            <person name="Muller I."/>
            <person name="Buttner C."/>
            <person name="Reinhardt R."/>
        </authorList>
    </citation>
    <scope>NUCLEOTIDE SEQUENCE [LARGE SCALE GENOMIC DNA]</scope>
    <source>
        <strain evidence="2">0502</strain>
    </source>
</reference>
<sequence>MKLLITIVNKGKCSLVTEICHKFKIDFQTVYTGKGTASSERLEMLSLGETEKEIILSLVSDKDIVLILNELNQSIDFNKVGNGVAFSVQLDSIGSSTYQYLMEGLGGLTNGK</sequence>
<dbReference type="AlphaFoldDB" id="U4KRE7"/>
<dbReference type="InterPro" id="IPR011322">
    <property type="entry name" value="N-reg_PII-like_a/b"/>
</dbReference>
<evidence type="ECO:0000313" key="1">
    <source>
        <dbReference type="EMBL" id="CCV65683.1"/>
    </source>
</evidence>
<protein>
    <submittedName>
        <fullName evidence="1">Similar to nitrogen regulatory protein PI-like</fullName>
    </submittedName>
</protein>
<dbReference type="InterPro" id="IPR015867">
    <property type="entry name" value="N-reg_PII/ATP_PRibTrfase_C"/>
</dbReference>
<keyword evidence="2" id="KW-1185">Reference proteome</keyword>
<name>U4KRE7_9MOLU</name>
<organism evidence="1 2">
    <name type="scientific">Acholeplasma brassicae</name>
    <dbReference type="NCBI Taxonomy" id="61635"/>
    <lineage>
        <taxon>Bacteria</taxon>
        <taxon>Bacillati</taxon>
        <taxon>Mycoplasmatota</taxon>
        <taxon>Mollicutes</taxon>
        <taxon>Acholeplasmatales</taxon>
        <taxon>Acholeplasmataceae</taxon>
        <taxon>Acholeplasma</taxon>
    </lineage>
</organism>
<accession>U4KRE7</accession>
<dbReference type="Gene3D" id="3.30.70.120">
    <property type="match status" value="1"/>
</dbReference>
<dbReference type="STRING" id="61635.BN85306620"/>
<dbReference type="KEGG" id="abra:BN85306620"/>
<dbReference type="SUPFAM" id="SSF54913">
    <property type="entry name" value="GlnB-like"/>
    <property type="match status" value="1"/>
</dbReference>
<dbReference type="HOGENOM" id="CLU_2140365_0_0_14"/>
<dbReference type="OrthoDB" id="9803021at2"/>
<gene>
    <name evidence="1" type="ORF">BN85306620</name>
</gene>
<proteinExistence type="predicted"/>
<evidence type="ECO:0000313" key="2">
    <source>
        <dbReference type="Proteomes" id="UP000032737"/>
    </source>
</evidence>
<dbReference type="RefSeq" id="WP_030004543.1">
    <property type="nucleotide sequence ID" value="NC_022549.1"/>
</dbReference>
<dbReference type="EMBL" id="FO681348">
    <property type="protein sequence ID" value="CCV65683.1"/>
    <property type="molecule type" value="Genomic_DNA"/>
</dbReference>
<dbReference type="Proteomes" id="UP000032737">
    <property type="component" value="Chromosome"/>
</dbReference>